<feature type="region of interest" description="Disordered" evidence="1">
    <location>
        <begin position="1"/>
        <end position="75"/>
    </location>
</feature>
<gene>
    <name evidence="2" type="ORF">HPB48_015529</name>
</gene>
<organism evidence="2 3">
    <name type="scientific">Haemaphysalis longicornis</name>
    <name type="common">Bush tick</name>
    <dbReference type="NCBI Taxonomy" id="44386"/>
    <lineage>
        <taxon>Eukaryota</taxon>
        <taxon>Metazoa</taxon>
        <taxon>Ecdysozoa</taxon>
        <taxon>Arthropoda</taxon>
        <taxon>Chelicerata</taxon>
        <taxon>Arachnida</taxon>
        <taxon>Acari</taxon>
        <taxon>Parasitiformes</taxon>
        <taxon>Ixodida</taxon>
        <taxon>Ixodoidea</taxon>
        <taxon>Ixodidae</taxon>
        <taxon>Haemaphysalinae</taxon>
        <taxon>Haemaphysalis</taxon>
    </lineage>
</organism>
<keyword evidence="3" id="KW-1185">Reference proteome</keyword>
<evidence type="ECO:0000313" key="2">
    <source>
        <dbReference type="EMBL" id="KAH9362557.1"/>
    </source>
</evidence>
<dbReference type="VEuPathDB" id="VectorBase:HLOH_048938"/>
<dbReference type="AlphaFoldDB" id="A0A9J6FHR6"/>
<evidence type="ECO:0000313" key="3">
    <source>
        <dbReference type="Proteomes" id="UP000821853"/>
    </source>
</evidence>
<sequence length="147" mass="16916">MILRTSYPGCALPHPQEVNKARRKRRKVDNVEREEVNKADQDSLREQKEGIMPSRKREPRTKSKSRASNGLRCQRKGTNIQRVLALIGRSGDLRRDDLITAEGRSGKSGRWGGIAGPLSKQIRCYPREYEYHAASPYRNNERIMRAK</sequence>
<protein>
    <submittedName>
        <fullName evidence="2">Uncharacterized protein</fullName>
    </submittedName>
</protein>
<dbReference type="Proteomes" id="UP000821853">
    <property type="component" value="Chromosome 1"/>
</dbReference>
<name>A0A9J6FHR6_HAELO</name>
<proteinExistence type="predicted"/>
<comment type="caution">
    <text evidence="2">The sequence shown here is derived from an EMBL/GenBank/DDBJ whole genome shotgun (WGS) entry which is preliminary data.</text>
</comment>
<reference evidence="2 3" key="1">
    <citation type="journal article" date="2020" name="Cell">
        <title>Large-Scale Comparative Analyses of Tick Genomes Elucidate Their Genetic Diversity and Vector Capacities.</title>
        <authorList>
            <consortium name="Tick Genome and Microbiome Consortium (TIGMIC)"/>
            <person name="Jia N."/>
            <person name="Wang J."/>
            <person name="Shi W."/>
            <person name="Du L."/>
            <person name="Sun Y."/>
            <person name="Zhan W."/>
            <person name="Jiang J.F."/>
            <person name="Wang Q."/>
            <person name="Zhang B."/>
            <person name="Ji P."/>
            <person name="Bell-Sakyi L."/>
            <person name="Cui X.M."/>
            <person name="Yuan T.T."/>
            <person name="Jiang B.G."/>
            <person name="Yang W.F."/>
            <person name="Lam T.T."/>
            <person name="Chang Q.C."/>
            <person name="Ding S.J."/>
            <person name="Wang X.J."/>
            <person name="Zhu J.G."/>
            <person name="Ruan X.D."/>
            <person name="Zhao L."/>
            <person name="Wei J.T."/>
            <person name="Ye R.Z."/>
            <person name="Que T.C."/>
            <person name="Du C.H."/>
            <person name="Zhou Y.H."/>
            <person name="Cheng J.X."/>
            <person name="Dai P.F."/>
            <person name="Guo W.B."/>
            <person name="Han X.H."/>
            <person name="Huang E.J."/>
            <person name="Li L.F."/>
            <person name="Wei W."/>
            <person name="Gao Y.C."/>
            <person name="Liu J.Z."/>
            <person name="Shao H.Z."/>
            <person name="Wang X."/>
            <person name="Wang C.C."/>
            <person name="Yang T.C."/>
            <person name="Huo Q.B."/>
            <person name="Li W."/>
            <person name="Chen H.Y."/>
            <person name="Chen S.E."/>
            <person name="Zhou L.G."/>
            <person name="Ni X.B."/>
            <person name="Tian J.H."/>
            <person name="Sheng Y."/>
            <person name="Liu T."/>
            <person name="Pan Y.S."/>
            <person name="Xia L.Y."/>
            <person name="Li J."/>
            <person name="Zhao F."/>
            <person name="Cao W.C."/>
        </authorList>
    </citation>
    <scope>NUCLEOTIDE SEQUENCE [LARGE SCALE GENOMIC DNA]</scope>
    <source>
        <strain evidence="2">HaeL-2018</strain>
    </source>
</reference>
<feature type="compositionally biased region" description="Basic and acidic residues" evidence="1">
    <location>
        <begin position="28"/>
        <end position="49"/>
    </location>
</feature>
<evidence type="ECO:0000256" key="1">
    <source>
        <dbReference type="SAM" id="MobiDB-lite"/>
    </source>
</evidence>
<accession>A0A9J6FHR6</accession>
<dbReference type="EMBL" id="JABSTR010000001">
    <property type="protein sequence ID" value="KAH9362557.1"/>
    <property type="molecule type" value="Genomic_DNA"/>
</dbReference>